<dbReference type="EMBL" id="CM055763">
    <property type="protein sequence ID" value="KAJ7985627.1"/>
    <property type="molecule type" value="Genomic_DNA"/>
</dbReference>
<keyword evidence="2" id="KW-1185">Reference proteome</keyword>
<proteinExistence type="predicted"/>
<dbReference type="Proteomes" id="UP001157502">
    <property type="component" value="Chromosome 36"/>
</dbReference>
<evidence type="ECO:0000313" key="1">
    <source>
        <dbReference type="EMBL" id="KAJ7985627.1"/>
    </source>
</evidence>
<comment type="caution">
    <text evidence="1">The sequence shown here is derived from an EMBL/GenBank/DDBJ whole genome shotgun (WGS) entry which is preliminary data.</text>
</comment>
<name>A0ACC2F2Q8_DALPE</name>
<evidence type="ECO:0000313" key="2">
    <source>
        <dbReference type="Proteomes" id="UP001157502"/>
    </source>
</evidence>
<sequence length="185" mass="20875">MSLIVDRHKQQVNLTECNRMNVTGYLEHFLTSENTTTITFSTEVVLNSSWINRWSSSSSTHSNQYTSTYSSYDYVTIDYEYPDTSPCVYKKHGASFLPWVYSLFFILGLVGNLMVLWVLLLGVRLRSMTDVCLLNLALADMLLVCTLPFLAHHARDQWVFGDFICKLVLGASTTLAFTVASSSSP</sequence>
<organism evidence="1 2">
    <name type="scientific">Dallia pectoralis</name>
    <name type="common">Alaska blackfish</name>
    <dbReference type="NCBI Taxonomy" id="75939"/>
    <lineage>
        <taxon>Eukaryota</taxon>
        <taxon>Metazoa</taxon>
        <taxon>Chordata</taxon>
        <taxon>Craniata</taxon>
        <taxon>Vertebrata</taxon>
        <taxon>Euteleostomi</taxon>
        <taxon>Actinopterygii</taxon>
        <taxon>Neopterygii</taxon>
        <taxon>Teleostei</taxon>
        <taxon>Protacanthopterygii</taxon>
        <taxon>Esociformes</taxon>
        <taxon>Umbridae</taxon>
        <taxon>Dallia</taxon>
    </lineage>
</organism>
<gene>
    <name evidence="1" type="ORF">DPEC_G00354030</name>
</gene>
<accession>A0ACC2F2Q8</accession>
<protein>
    <submittedName>
        <fullName evidence="1">Uncharacterized protein</fullName>
    </submittedName>
</protein>
<reference evidence="1" key="1">
    <citation type="submission" date="2021-05" db="EMBL/GenBank/DDBJ databases">
        <authorList>
            <person name="Pan Q."/>
            <person name="Jouanno E."/>
            <person name="Zahm M."/>
            <person name="Klopp C."/>
            <person name="Cabau C."/>
            <person name="Louis A."/>
            <person name="Berthelot C."/>
            <person name="Parey E."/>
            <person name="Roest Crollius H."/>
            <person name="Montfort J."/>
            <person name="Robinson-Rechavi M."/>
            <person name="Bouchez O."/>
            <person name="Lampietro C."/>
            <person name="Lopez Roques C."/>
            <person name="Donnadieu C."/>
            <person name="Postlethwait J."/>
            <person name="Bobe J."/>
            <person name="Dillon D."/>
            <person name="Chandos A."/>
            <person name="von Hippel F."/>
            <person name="Guiguen Y."/>
        </authorList>
    </citation>
    <scope>NUCLEOTIDE SEQUENCE</scope>
    <source>
        <strain evidence="1">YG-Jan2019</strain>
    </source>
</reference>